<feature type="transmembrane region" description="Helical" evidence="1">
    <location>
        <begin position="86"/>
        <end position="105"/>
    </location>
</feature>
<comment type="caution">
    <text evidence="2">The sequence shown here is derived from an EMBL/GenBank/DDBJ whole genome shotgun (WGS) entry which is preliminary data.</text>
</comment>
<accession>A0A2T7WXK5</accession>
<keyword evidence="1" id="KW-0812">Transmembrane</keyword>
<keyword evidence="1" id="KW-1133">Transmembrane helix</keyword>
<feature type="transmembrane region" description="Helical" evidence="1">
    <location>
        <begin position="27"/>
        <end position="49"/>
    </location>
</feature>
<proteinExistence type="predicted"/>
<evidence type="ECO:0000256" key="1">
    <source>
        <dbReference type="SAM" id="Phobius"/>
    </source>
</evidence>
<feature type="transmembrane region" description="Helical" evidence="1">
    <location>
        <begin position="111"/>
        <end position="130"/>
    </location>
</feature>
<dbReference type="AlphaFoldDB" id="A0A2T7WXK5"/>
<reference evidence="2 3" key="1">
    <citation type="submission" date="2018-04" db="EMBL/GenBank/DDBJ databases">
        <authorList>
            <person name="Go L.Y."/>
            <person name="Mitchell J.A."/>
        </authorList>
    </citation>
    <scope>NUCLEOTIDE SEQUENCE [LARGE SCALE GENOMIC DNA]</scope>
    <source>
        <strain evidence="2 3">TPD7010</strain>
    </source>
</reference>
<sequence length="315" mass="32268">MAVCAGVASVVSFVALPRIGTPAPMILFLRFVAVSGVTAVGSSAMYFIYTAGGGILPLVLGDVAMVLSPALLAVAVAVLDGRRARVTSAAVLAVTLIVAIVTATVPLPASLAVKALALAVTSGACAWACARARIEPYGPLRVIGITTAVFALYCVARVAVGLAAGWDSGLFRAGFSFAPATVLGGVAVIVVGAAVIRLRFAAPSPPSPLVCPAGSAVVVGDWDLASAAYGPERLRGLVTELRAAARDLDPDAVDVPRGAELSIPDALDAVGQHLAAAYRWKPEEVILLVDGAATAAIRTHPVRVWQRRLRRRARV</sequence>
<protein>
    <submittedName>
        <fullName evidence="2">Uncharacterized protein</fullName>
    </submittedName>
</protein>
<keyword evidence="1" id="KW-0472">Membrane</keyword>
<dbReference type="EMBL" id="QDFT01000005">
    <property type="protein sequence ID" value="PVE78742.1"/>
    <property type="molecule type" value="Genomic_DNA"/>
</dbReference>
<dbReference type="Proteomes" id="UP000244649">
    <property type="component" value="Unassembled WGS sequence"/>
</dbReference>
<evidence type="ECO:0000313" key="3">
    <source>
        <dbReference type="Proteomes" id="UP000244649"/>
    </source>
</evidence>
<name>A0A2T7WXK5_MICTE</name>
<feature type="transmembrane region" description="Helical" evidence="1">
    <location>
        <begin position="55"/>
        <end position="79"/>
    </location>
</feature>
<feature type="transmembrane region" description="Helical" evidence="1">
    <location>
        <begin position="142"/>
        <end position="164"/>
    </location>
</feature>
<feature type="transmembrane region" description="Helical" evidence="1">
    <location>
        <begin position="176"/>
        <end position="196"/>
    </location>
</feature>
<gene>
    <name evidence="2" type="ORF">DC432_03090</name>
</gene>
<organism evidence="2 3">
    <name type="scientific">Microbacterium testaceum</name>
    <name type="common">Aureobacterium testaceum</name>
    <name type="synonym">Brevibacterium testaceum</name>
    <dbReference type="NCBI Taxonomy" id="2033"/>
    <lineage>
        <taxon>Bacteria</taxon>
        <taxon>Bacillati</taxon>
        <taxon>Actinomycetota</taxon>
        <taxon>Actinomycetes</taxon>
        <taxon>Micrococcales</taxon>
        <taxon>Microbacteriaceae</taxon>
        <taxon>Microbacterium</taxon>
    </lineage>
</organism>
<evidence type="ECO:0000313" key="2">
    <source>
        <dbReference type="EMBL" id="PVE78742.1"/>
    </source>
</evidence>